<dbReference type="KEGG" id="mcha:111007903"/>
<dbReference type="OrthoDB" id="2143914at2759"/>
<organism evidence="2 3">
    <name type="scientific">Momordica charantia</name>
    <name type="common">Bitter gourd</name>
    <name type="synonym">Balsam pear</name>
    <dbReference type="NCBI Taxonomy" id="3673"/>
    <lineage>
        <taxon>Eukaryota</taxon>
        <taxon>Viridiplantae</taxon>
        <taxon>Streptophyta</taxon>
        <taxon>Embryophyta</taxon>
        <taxon>Tracheophyta</taxon>
        <taxon>Spermatophyta</taxon>
        <taxon>Magnoliopsida</taxon>
        <taxon>eudicotyledons</taxon>
        <taxon>Gunneridae</taxon>
        <taxon>Pentapetalae</taxon>
        <taxon>rosids</taxon>
        <taxon>fabids</taxon>
        <taxon>Cucurbitales</taxon>
        <taxon>Cucurbitaceae</taxon>
        <taxon>Momordiceae</taxon>
        <taxon>Momordica</taxon>
    </lineage>
</organism>
<gene>
    <name evidence="3" type="primary">LOC111007903</name>
</gene>
<accession>A0A6J1C314</accession>
<dbReference type="AlphaFoldDB" id="A0A6J1C314"/>
<dbReference type="Proteomes" id="UP000504603">
    <property type="component" value="Unplaced"/>
</dbReference>
<feature type="compositionally biased region" description="Polar residues" evidence="1">
    <location>
        <begin position="113"/>
        <end position="128"/>
    </location>
</feature>
<sequence length="162" mass="17576">MESKALCRNGKQSKEESSSGAAEFERGKQTTEEEEANNLYVESVLGSSGGEPTAENHSDEFSSSHSSTRKRPRIEPLEEMESMVDDDLMSLLNNFPSTMPVPEWYPGGDDDLGSNTYNGPSLCESNGNAEVDEQRQNGGSPSSPALEWSLGSSCWNNMPGIC</sequence>
<feature type="compositionally biased region" description="Basic and acidic residues" evidence="1">
    <location>
        <begin position="12"/>
        <end position="31"/>
    </location>
</feature>
<keyword evidence="2" id="KW-1185">Reference proteome</keyword>
<reference evidence="3" key="1">
    <citation type="submission" date="2025-08" db="UniProtKB">
        <authorList>
            <consortium name="RefSeq"/>
        </authorList>
    </citation>
    <scope>IDENTIFICATION</scope>
    <source>
        <strain evidence="3">OHB3-1</strain>
    </source>
</reference>
<dbReference type="GeneID" id="111007903"/>
<evidence type="ECO:0000313" key="2">
    <source>
        <dbReference type="Proteomes" id="UP000504603"/>
    </source>
</evidence>
<proteinExistence type="predicted"/>
<evidence type="ECO:0000313" key="3">
    <source>
        <dbReference type="RefSeq" id="XP_022136135.1"/>
    </source>
</evidence>
<dbReference type="RefSeq" id="XP_022136135.1">
    <property type="nucleotide sequence ID" value="XM_022280443.1"/>
</dbReference>
<protein>
    <submittedName>
        <fullName evidence="3">Transcription factor MYB101</fullName>
    </submittedName>
</protein>
<feature type="region of interest" description="Disordered" evidence="1">
    <location>
        <begin position="102"/>
        <end position="149"/>
    </location>
</feature>
<feature type="region of interest" description="Disordered" evidence="1">
    <location>
        <begin position="1"/>
        <end position="78"/>
    </location>
</feature>
<name>A0A6J1C314_MOMCH</name>
<evidence type="ECO:0000256" key="1">
    <source>
        <dbReference type="SAM" id="MobiDB-lite"/>
    </source>
</evidence>